<dbReference type="Pfam" id="PF04978">
    <property type="entry name" value="MST"/>
    <property type="match status" value="1"/>
</dbReference>
<evidence type="ECO:0000313" key="1">
    <source>
        <dbReference type="EMBL" id="GLY74292.1"/>
    </source>
</evidence>
<reference evidence="1" key="1">
    <citation type="submission" date="2023-03" db="EMBL/GenBank/DDBJ databases">
        <title>Actinoallomurus iriomotensis NBRC 103681.</title>
        <authorList>
            <person name="Ichikawa N."/>
            <person name="Sato H."/>
            <person name="Tonouchi N."/>
        </authorList>
    </citation>
    <scope>NUCLEOTIDE SEQUENCE</scope>
    <source>
        <strain evidence="1">NBRC 103681</strain>
    </source>
</reference>
<dbReference type="AlphaFoldDB" id="A0A9W6RHS9"/>
<sequence length="174" mass="19526">MTRPEWVTAPLDGPGMKVSDPRELLLGYLDWYRETVRRKIDGLSEDGLRSPVEPMGWSPLGLVQHLGWVERRWMRWGFAAEDVEPWPAGGDAEEFGVRAPTAEILAAYDEEVRRSRELAAGAALTDVARLGGRFTEPEQAPPLARILFHLLQEYARHAGHLDIVRELVDGTTGE</sequence>
<dbReference type="EMBL" id="BSTJ01000002">
    <property type="protein sequence ID" value="GLY74292.1"/>
    <property type="molecule type" value="Genomic_DNA"/>
</dbReference>
<name>A0A9W6RHS9_9ACTN</name>
<accession>A0A9W6RHS9</accession>
<evidence type="ECO:0008006" key="3">
    <source>
        <dbReference type="Google" id="ProtNLM"/>
    </source>
</evidence>
<dbReference type="RefSeq" id="WP_285620039.1">
    <property type="nucleotide sequence ID" value="NZ_BSTJ01000002.1"/>
</dbReference>
<dbReference type="Proteomes" id="UP001165135">
    <property type="component" value="Unassembled WGS sequence"/>
</dbReference>
<comment type="caution">
    <text evidence="1">The sequence shown here is derived from an EMBL/GenBank/DDBJ whole genome shotgun (WGS) entry which is preliminary data.</text>
</comment>
<organism evidence="1 2">
    <name type="scientific">Actinoallomurus iriomotensis</name>
    <dbReference type="NCBI Taxonomy" id="478107"/>
    <lineage>
        <taxon>Bacteria</taxon>
        <taxon>Bacillati</taxon>
        <taxon>Actinomycetota</taxon>
        <taxon>Actinomycetes</taxon>
        <taxon>Streptosporangiales</taxon>
        <taxon>Thermomonosporaceae</taxon>
        <taxon>Actinoallomurus</taxon>
    </lineage>
</organism>
<dbReference type="InterPro" id="IPR007061">
    <property type="entry name" value="MST-like"/>
</dbReference>
<protein>
    <recommendedName>
        <fullName evidence="3">Mini-circle protein</fullName>
    </recommendedName>
</protein>
<dbReference type="InterPro" id="IPR034660">
    <property type="entry name" value="DinB/YfiT-like"/>
</dbReference>
<proteinExistence type="predicted"/>
<evidence type="ECO:0000313" key="2">
    <source>
        <dbReference type="Proteomes" id="UP001165135"/>
    </source>
</evidence>
<dbReference type="Gene3D" id="1.20.120.450">
    <property type="entry name" value="dinb family like domain"/>
    <property type="match status" value="1"/>
</dbReference>
<gene>
    <name evidence="1" type="ORF">Airi01_025590</name>
</gene>
<dbReference type="SUPFAM" id="SSF109854">
    <property type="entry name" value="DinB/YfiT-like putative metalloenzymes"/>
    <property type="match status" value="1"/>
</dbReference>